<protein>
    <submittedName>
        <fullName evidence="1">Uncharacterized protein</fullName>
    </submittedName>
</protein>
<reference evidence="1" key="1">
    <citation type="journal article" date="2015" name="Nature">
        <title>Complex archaea that bridge the gap between prokaryotes and eukaryotes.</title>
        <authorList>
            <person name="Spang A."/>
            <person name="Saw J.H."/>
            <person name="Jorgensen S.L."/>
            <person name="Zaremba-Niedzwiedzka K."/>
            <person name="Martijn J."/>
            <person name="Lind A.E."/>
            <person name="van Eijk R."/>
            <person name="Schleper C."/>
            <person name="Guy L."/>
            <person name="Ettema T.J."/>
        </authorList>
    </citation>
    <scope>NUCLEOTIDE SEQUENCE</scope>
</reference>
<proteinExistence type="predicted"/>
<gene>
    <name evidence="1" type="ORF">LCGC14_1814290</name>
</gene>
<evidence type="ECO:0000313" key="1">
    <source>
        <dbReference type="EMBL" id="KKL99446.1"/>
    </source>
</evidence>
<accession>A0A0F9H8X6</accession>
<name>A0A0F9H8X6_9ZZZZ</name>
<sequence>MNVIQKKDDGWYFYNEIWTELIGSYKTKKECSVALSKYIKILNKGK</sequence>
<comment type="caution">
    <text evidence="1">The sequence shown here is derived from an EMBL/GenBank/DDBJ whole genome shotgun (WGS) entry which is preliminary data.</text>
</comment>
<organism evidence="1">
    <name type="scientific">marine sediment metagenome</name>
    <dbReference type="NCBI Taxonomy" id="412755"/>
    <lineage>
        <taxon>unclassified sequences</taxon>
        <taxon>metagenomes</taxon>
        <taxon>ecological metagenomes</taxon>
    </lineage>
</organism>
<dbReference type="AlphaFoldDB" id="A0A0F9H8X6"/>
<dbReference type="EMBL" id="LAZR01017675">
    <property type="protein sequence ID" value="KKL99446.1"/>
    <property type="molecule type" value="Genomic_DNA"/>
</dbReference>